<proteinExistence type="predicted"/>
<dbReference type="Pfam" id="PF04893">
    <property type="entry name" value="Yip1"/>
    <property type="match status" value="1"/>
</dbReference>
<evidence type="ECO:0000256" key="3">
    <source>
        <dbReference type="ARBA" id="ARBA00022989"/>
    </source>
</evidence>
<keyword evidence="8" id="KW-1185">Reference proteome</keyword>
<organism evidence="7 8">
    <name type="scientific">Bacteroides graminisolvens DSM 19988 = JCM 15093</name>
    <dbReference type="NCBI Taxonomy" id="1121097"/>
    <lineage>
        <taxon>Bacteria</taxon>
        <taxon>Pseudomonadati</taxon>
        <taxon>Bacteroidota</taxon>
        <taxon>Bacteroidia</taxon>
        <taxon>Bacteroidales</taxon>
        <taxon>Bacteroidaceae</taxon>
        <taxon>Bacteroides</taxon>
    </lineage>
</organism>
<gene>
    <name evidence="7" type="ORF">JCM15093_2182</name>
</gene>
<feature type="transmembrane region" description="Helical" evidence="5">
    <location>
        <begin position="67"/>
        <end position="90"/>
    </location>
</feature>
<dbReference type="AlphaFoldDB" id="A0A069D9Q5"/>
<evidence type="ECO:0000259" key="6">
    <source>
        <dbReference type="Pfam" id="PF04893"/>
    </source>
</evidence>
<comment type="caution">
    <text evidence="7">The sequence shown here is derived from an EMBL/GenBank/DDBJ whole genome shotgun (WGS) entry which is preliminary data.</text>
</comment>
<evidence type="ECO:0000256" key="4">
    <source>
        <dbReference type="ARBA" id="ARBA00023136"/>
    </source>
</evidence>
<feature type="transmembrane region" description="Helical" evidence="5">
    <location>
        <begin position="110"/>
        <end position="129"/>
    </location>
</feature>
<comment type="subcellular location">
    <subcellularLocation>
        <location evidence="1">Membrane</location>
        <topology evidence="1">Multi-pass membrane protein</topology>
    </subcellularLocation>
</comment>
<feature type="transmembrane region" description="Helical" evidence="5">
    <location>
        <begin position="36"/>
        <end position="55"/>
    </location>
</feature>
<evidence type="ECO:0000256" key="2">
    <source>
        <dbReference type="ARBA" id="ARBA00022692"/>
    </source>
</evidence>
<evidence type="ECO:0000313" key="7">
    <source>
        <dbReference type="EMBL" id="GAK36974.1"/>
    </source>
</evidence>
<dbReference type="STRING" id="1121097.GCA_000428125_02425"/>
<sequence length="191" mass="21282">MNYKGIFKIAMLLISSPAKAWEEIRFNTDRRAVFSEFVYPMIGLCGLSEFIGSMLEYGWSGPQSFQLAMTQCCAVAVALFGGYFLAAFAINHLGVRLFGLKNDILLAQQLAGYTLVVTFLISIVTGMLPDFTVIGWLLRFYLVYVAWEGVSALYEMKENKKVGFTILASALLIFCPAIIQVVFNKLTVILN</sequence>
<dbReference type="GO" id="GO:0016020">
    <property type="term" value="C:membrane"/>
    <property type="evidence" value="ECO:0007669"/>
    <property type="project" value="UniProtKB-SubCell"/>
</dbReference>
<evidence type="ECO:0000256" key="5">
    <source>
        <dbReference type="SAM" id="Phobius"/>
    </source>
</evidence>
<dbReference type="EMBL" id="BAJS01000012">
    <property type="protein sequence ID" value="GAK36974.1"/>
    <property type="molecule type" value="Genomic_DNA"/>
</dbReference>
<dbReference type="eggNOG" id="ENOG5032UIZ">
    <property type="taxonomic scope" value="Bacteria"/>
</dbReference>
<reference evidence="7 8" key="1">
    <citation type="journal article" date="2015" name="Microbes Environ.">
        <title>Distribution and evolution of nitrogen fixation genes in the phylum bacteroidetes.</title>
        <authorList>
            <person name="Inoue J."/>
            <person name="Oshima K."/>
            <person name="Suda W."/>
            <person name="Sakamoto M."/>
            <person name="Iino T."/>
            <person name="Noda S."/>
            <person name="Hongoh Y."/>
            <person name="Hattori M."/>
            <person name="Ohkuma M."/>
        </authorList>
    </citation>
    <scope>NUCLEOTIDE SEQUENCE [LARGE SCALE GENOMIC DNA]</scope>
    <source>
        <strain evidence="7 8">JCM 15093</strain>
    </source>
</reference>
<keyword evidence="4 5" id="KW-0472">Membrane</keyword>
<name>A0A069D9Q5_9BACE</name>
<feature type="domain" description="Yip1" evidence="6">
    <location>
        <begin position="13"/>
        <end position="178"/>
    </location>
</feature>
<accession>A0A069D9Q5</accession>
<keyword evidence="2 5" id="KW-0812">Transmembrane</keyword>
<dbReference type="InterPro" id="IPR006977">
    <property type="entry name" value="Yip1_dom"/>
</dbReference>
<protein>
    <recommendedName>
        <fullName evidence="6">Yip1 domain-containing protein</fullName>
    </recommendedName>
</protein>
<feature type="transmembrane region" description="Helical" evidence="5">
    <location>
        <begin position="162"/>
        <end position="183"/>
    </location>
</feature>
<feature type="transmembrane region" description="Helical" evidence="5">
    <location>
        <begin position="136"/>
        <end position="156"/>
    </location>
</feature>
<keyword evidence="3 5" id="KW-1133">Transmembrane helix</keyword>
<evidence type="ECO:0000256" key="1">
    <source>
        <dbReference type="ARBA" id="ARBA00004141"/>
    </source>
</evidence>
<dbReference type="Proteomes" id="UP000027601">
    <property type="component" value="Unassembled WGS sequence"/>
</dbReference>
<evidence type="ECO:0000313" key="8">
    <source>
        <dbReference type="Proteomes" id="UP000027601"/>
    </source>
</evidence>